<dbReference type="GO" id="GO:0005737">
    <property type="term" value="C:cytoplasm"/>
    <property type="evidence" value="ECO:0007669"/>
    <property type="project" value="TreeGrafter"/>
</dbReference>
<feature type="domain" description="FAD/NAD(P)-binding" evidence="5">
    <location>
        <begin position="4"/>
        <end position="298"/>
    </location>
</feature>
<dbReference type="AlphaFoldDB" id="A0A6J7EP16"/>
<dbReference type="Gene3D" id="3.30.390.30">
    <property type="match status" value="1"/>
</dbReference>
<evidence type="ECO:0000256" key="3">
    <source>
        <dbReference type="ARBA" id="ARBA00022827"/>
    </source>
</evidence>
<evidence type="ECO:0000256" key="1">
    <source>
        <dbReference type="ARBA" id="ARBA00001974"/>
    </source>
</evidence>
<dbReference type="SUPFAM" id="SSF55424">
    <property type="entry name" value="FAD/NAD-linked reductases, dimerisation (C-terminal) domain"/>
    <property type="match status" value="1"/>
</dbReference>
<comment type="cofactor">
    <cofactor evidence="1">
        <name>FAD</name>
        <dbReference type="ChEBI" id="CHEBI:57692"/>
    </cofactor>
</comment>
<dbReference type="GO" id="GO:0016651">
    <property type="term" value="F:oxidoreductase activity, acting on NAD(P)H"/>
    <property type="evidence" value="ECO:0007669"/>
    <property type="project" value="TreeGrafter"/>
</dbReference>
<dbReference type="InterPro" id="IPR036188">
    <property type="entry name" value="FAD/NAD-bd_sf"/>
</dbReference>
<name>A0A6J7EP16_9ZZZZ</name>
<dbReference type="Pfam" id="PF07992">
    <property type="entry name" value="Pyr_redox_2"/>
    <property type="match status" value="1"/>
</dbReference>
<dbReference type="InterPro" id="IPR016156">
    <property type="entry name" value="FAD/NAD-linked_Rdtase_dimer_sf"/>
</dbReference>
<feature type="domain" description="Reductase C-terminal" evidence="6">
    <location>
        <begin position="318"/>
        <end position="380"/>
    </location>
</feature>
<evidence type="ECO:0000259" key="6">
    <source>
        <dbReference type="Pfam" id="PF14759"/>
    </source>
</evidence>
<dbReference type="PANTHER" id="PTHR43557:SF2">
    <property type="entry name" value="RIESKE DOMAIN-CONTAINING PROTEIN-RELATED"/>
    <property type="match status" value="1"/>
</dbReference>
<dbReference type="EMBL" id="CAFBLU010000065">
    <property type="protein sequence ID" value="CAB4883448.1"/>
    <property type="molecule type" value="Genomic_DNA"/>
</dbReference>
<accession>A0A6J7EP16</accession>
<keyword evidence="3" id="KW-0274">FAD</keyword>
<evidence type="ECO:0000256" key="2">
    <source>
        <dbReference type="ARBA" id="ARBA00022630"/>
    </source>
</evidence>
<dbReference type="PRINTS" id="PR00411">
    <property type="entry name" value="PNDRDTASEI"/>
</dbReference>
<evidence type="ECO:0000313" key="7">
    <source>
        <dbReference type="EMBL" id="CAB4883448.1"/>
    </source>
</evidence>
<dbReference type="Pfam" id="PF14759">
    <property type="entry name" value="Reductase_C"/>
    <property type="match status" value="1"/>
</dbReference>
<sequence length="386" mass="41338">MTSTLVIGGGLAAQRCIEALRREGAEGTITMVSDEPILPYDRPPLSKEALSGDQFPDTSFRTTDWYEDNNVELVLGDPATDLETGSGTVWLASGAQHSADRILLATGSRARMIPGFDAFLNSHVLRSAADAHILRDALVPGAKLTIVGAGFIGLEVASTARKLGVEVTIIEAEDIPLRGILGHELGTWLADWHRREGVDLRCGTGVASVKGERIAEAVVLSDGTEIPLDHLLVAVGAAPNSQWLESSGLNIENGIRCNAVGRTDAEGIWAAGDVACHWDERLGRHHRTEHWEAAGAEARAVAKDMLGLPAGAEPMSSFWSDMYGVRLQHLGKSSDSDRLEIDGETDSLDFEAVWYDGDTPTAALAVGRPRSLPALRKLFTVPTPNQ</sequence>
<evidence type="ECO:0000256" key="4">
    <source>
        <dbReference type="ARBA" id="ARBA00023002"/>
    </source>
</evidence>
<evidence type="ECO:0000259" key="5">
    <source>
        <dbReference type="Pfam" id="PF07992"/>
    </source>
</evidence>
<dbReference type="PANTHER" id="PTHR43557">
    <property type="entry name" value="APOPTOSIS-INDUCING FACTOR 1"/>
    <property type="match status" value="1"/>
</dbReference>
<dbReference type="Gene3D" id="3.50.50.60">
    <property type="entry name" value="FAD/NAD(P)-binding domain"/>
    <property type="match status" value="2"/>
</dbReference>
<organism evidence="7">
    <name type="scientific">freshwater metagenome</name>
    <dbReference type="NCBI Taxonomy" id="449393"/>
    <lineage>
        <taxon>unclassified sequences</taxon>
        <taxon>metagenomes</taxon>
        <taxon>ecological metagenomes</taxon>
    </lineage>
</organism>
<dbReference type="InterPro" id="IPR050446">
    <property type="entry name" value="FAD-oxidoreductase/Apoptosis"/>
</dbReference>
<dbReference type="InterPro" id="IPR028202">
    <property type="entry name" value="Reductase_C"/>
</dbReference>
<keyword evidence="2" id="KW-0285">Flavoprotein</keyword>
<dbReference type="SUPFAM" id="SSF51905">
    <property type="entry name" value="FAD/NAD(P)-binding domain"/>
    <property type="match status" value="2"/>
</dbReference>
<dbReference type="InterPro" id="IPR023753">
    <property type="entry name" value="FAD/NAD-binding_dom"/>
</dbReference>
<keyword evidence="4" id="KW-0560">Oxidoreductase</keyword>
<gene>
    <name evidence="7" type="ORF">UFOPK3444_01675</name>
</gene>
<protein>
    <submittedName>
        <fullName evidence="7">Unannotated protein</fullName>
    </submittedName>
</protein>
<proteinExistence type="predicted"/>
<dbReference type="PRINTS" id="PR00368">
    <property type="entry name" value="FADPNR"/>
</dbReference>
<reference evidence="7" key="1">
    <citation type="submission" date="2020-05" db="EMBL/GenBank/DDBJ databases">
        <authorList>
            <person name="Chiriac C."/>
            <person name="Salcher M."/>
            <person name="Ghai R."/>
            <person name="Kavagutti S V."/>
        </authorList>
    </citation>
    <scope>NUCLEOTIDE SEQUENCE</scope>
</reference>